<reference evidence="1 2" key="1">
    <citation type="submission" date="2020-08" db="EMBL/GenBank/DDBJ databases">
        <authorList>
            <person name="Seo M.-J."/>
        </authorList>
    </citation>
    <scope>NUCLEOTIDE SEQUENCE [LARGE SCALE GENOMIC DNA]</scope>
    <source>
        <strain evidence="1 2">MBLA0160</strain>
    </source>
</reference>
<gene>
    <name evidence="1" type="ORF">H5V44_08425</name>
</gene>
<accession>A0A7J9SH72</accession>
<protein>
    <submittedName>
        <fullName evidence="1">Uncharacterized protein</fullName>
    </submittedName>
</protein>
<sequence length="46" mass="5151">MFAADHVVLRVTSQDLCEEFRESTSGSSMSWVRPLQVAPDVDQLVL</sequence>
<comment type="caution">
    <text evidence="1">The sequence shown here is derived from an EMBL/GenBank/DDBJ whole genome shotgun (WGS) entry which is preliminary data.</text>
</comment>
<dbReference type="EMBL" id="JACKXD010000002">
    <property type="protein sequence ID" value="MBB6646314.1"/>
    <property type="molecule type" value="Genomic_DNA"/>
</dbReference>
<dbReference type="AlphaFoldDB" id="A0A7J9SH72"/>
<dbReference type="Proteomes" id="UP000546257">
    <property type="component" value="Unassembled WGS sequence"/>
</dbReference>
<keyword evidence="2" id="KW-1185">Reference proteome</keyword>
<name>A0A7J9SH72_9EURY</name>
<proteinExistence type="predicted"/>
<evidence type="ECO:0000313" key="1">
    <source>
        <dbReference type="EMBL" id="MBB6646314.1"/>
    </source>
</evidence>
<dbReference type="RefSeq" id="WP_185192661.1">
    <property type="nucleotide sequence ID" value="NZ_JACKXD010000002.1"/>
</dbReference>
<evidence type="ECO:0000313" key="2">
    <source>
        <dbReference type="Proteomes" id="UP000546257"/>
    </source>
</evidence>
<organism evidence="1 2">
    <name type="scientific">Halobellus ruber</name>
    <dbReference type="NCBI Taxonomy" id="2761102"/>
    <lineage>
        <taxon>Archaea</taxon>
        <taxon>Methanobacteriati</taxon>
        <taxon>Methanobacteriota</taxon>
        <taxon>Stenosarchaea group</taxon>
        <taxon>Halobacteria</taxon>
        <taxon>Halobacteriales</taxon>
        <taxon>Haloferacaceae</taxon>
        <taxon>Halobellus</taxon>
    </lineage>
</organism>